<dbReference type="InterPro" id="IPR036420">
    <property type="entry name" value="BRCT_dom_sf"/>
</dbReference>
<protein>
    <submittedName>
        <fullName evidence="3">ESC4</fullName>
    </submittedName>
</protein>
<dbReference type="GO" id="GO:0005634">
    <property type="term" value="C:nucleus"/>
    <property type="evidence" value="ECO:0007669"/>
    <property type="project" value="TreeGrafter"/>
</dbReference>
<feature type="domain" description="BRCT" evidence="2">
    <location>
        <begin position="1"/>
        <end position="99"/>
    </location>
</feature>
<dbReference type="RefSeq" id="XP_051609498.1">
    <property type="nucleotide sequence ID" value="XM_051751259.1"/>
</dbReference>
<dbReference type="SUPFAM" id="SSF52113">
    <property type="entry name" value="BRCT domain"/>
    <property type="match status" value="4"/>
</dbReference>
<dbReference type="EMBL" id="JAIHNG010000100">
    <property type="protein sequence ID" value="KAI5959995.1"/>
    <property type="molecule type" value="Genomic_DNA"/>
</dbReference>
<dbReference type="Gene3D" id="3.40.50.10190">
    <property type="entry name" value="BRCT domain"/>
    <property type="match status" value="6"/>
</dbReference>
<gene>
    <name evidence="3" type="ORF">KGF57_001995</name>
</gene>
<dbReference type="GO" id="GO:0006302">
    <property type="term" value="P:double-strand break repair"/>
    <property type="evidence" value="ECO:0007669"/>
    <property type="project" value="TreeGrafter"/>
</dbReference>
<dbReference type="InterPro" id="IPR031906">
    <property type="entry name" value="RTT107_BRCT_6"/>
</dbReference>
<sequence>MFQGYTFLIIKSIDLDDKEAARLESILSKYHATKVYTKDEFDNSINYFDPPSVTHIVTSSIDFIEYSQAQKSMIPIVTPEWVHNSLEQSTLLPIKSYNPNPDYFFRNCFVCCADNLPQGDKELIYAAVQAFGGNYLDVLSKYTTHLIAMDMTNEKSIIASSLIHDPNCKDPVMNIKIVLPHWIDHCLILGRKIDEEKYVLPDSDSFDMNASNQASELMNEIKNDFRVPILDDSVPKPSEEDSFKGVDFFNGKRFYICSDFNLSQRSANSVKALIEKLGGDIVTSYSENIDIYLGKYRNGEAYQRSRQSKRIIIANLQWLYSILVTKKWVLPLNSNILYYPIPSKHVDGFANLKISISNYSGDSRAYLSKLITLMGATFTKTLTRENDFLVCAKADGKKYDAAVSKWIGMDGKPEVQIVNHMWLEDCFIEWVKLDHTDAKYTNFGNSGLGMEPYIGGAHLDVDKLDGPSEDNGNVTGNVDDSMSEDESTQSRKLVCPAPLANVKREVTSSGDLKKFADKPANENDDVISIHTPSNGTPDISAEIYSPKTPTDLGEGTVFNSRYGGRSAAKKAAAKLHDNMSDLNAYLEMSKSSKKMKTYMSELENTVNGKRKQLQETNDYTGSTTSDTDAKRLRTDECSIVAIMTGCEQDIELSKSDYTKLQSIGIKVITDLSKHTPNTLIAPKILRTEKFLRSLSKVDRIVHPSYIVDVLSNAENNGDTMSLYRIDDYALDKVNPSAKTDLGVKSLQALLSKCNTRGHLFDGISLNLSKNLNGGIEIISRILQDHGLKEYEEVPVTLTKKTSICSCIYKDKPVSILIANKTKDAKLVASFKKGYSNGVVLSWDWCVKSIFAMELQNFDKFEI</sequence>
<dbReference type="Pfam" id="PF12738">
    <property type="entry name" value="PTCB-BRCT"/>
    <property type="match status" value="1"/>
</dbReference>
<dbReference type="Pfam" id="PF00533">
    <property type="entry name" value="BRCT"/>
    <property type="match status" value="2"/>
</dbReference>
<dbReference type="PROSITE" id="PS50172">
    <property type="entry name" value="BRCT"/>
    <property type="match status" value="4"/>
</dbReference>
<dbReference type="InterPro" id="IPR053036">
    <property type="entry name" value="CellCycle_DNARepair_Reg"/>
</dbReference>
<feature type="region of interest" description="Disordered" evidence="1">
    <location>
        <begin position="465"/>
        <end position="491"/>
    </location>
</feature>
<feature type="compositionally biased region" description="Polar residues" evidence="1">
    <location>
        <begin position="470"/>
        <end position="480"/>
    </location>
</feature>
<dbReference type="Pfam" id="PF16771">
    <property type="entry name" value="RTT107_BRCT_6"/>
    <property type="match status" value="1"/>
</dbReference>
<evidence type="ECO:0000259" key="2">
    <source>
        <dbReference type="PROSITE" id="PS50172"/>
    </source>
</evidence>
<keyword evidence="4" id="KW-1185">Reference proteome</keyword>
<dbReference type="GeneID" id="76150054"/>
<dbReference type="InterPro" id="IPR001357">
    <property type="entry name" value="BRCT_dom"/>
</dbReference>
<dbReference type="AlphaFoldDB" id="A0AAD5FZD7"/>
<feature type="domain" description="BRCT" evidence="2">
    <location>
        <begin position="344"/>
        <end position="427"/>
    </location>
</feature>
<reference evidence="3 4" key="1">
    <citation type="journal article" date="2022" name="DNA Res.">
        <title>Genome analysis of five recently described species of the CUG-Ser clade uncovers Candida theae as a new hybrid lineage with pathogenic potential in the Candida parapsilosis species complex.</title>
        <authorList>
            <person name="Mixao V."/>
            <person name="Del Olmo V."/>
            <person name="Hegedusova E."/>
            <person name="Saus E."/>
            <person name="Pryszcz L."/>
            <person name="Cillingova A."/>
            <person name="Nosek J."/>
            <person name="Gabaldon T."/>
        </authorList>
    </citation>
    <scope>NUCLEOTIDE SEQUENCE [LARGE SCALE GENOMIC DNA]</scope>
    <source>
        <strain evidence="3 4">CBS 12239</strain>
    </source>
</reference>
<dbReference type="Proteomes" id="UP001204833">
    <property type="component" value="Unassembled WGS sequence"/>
</dbReference>
<dbReference type="Pfam" id="PF16770">
    <property type="entry name" value="RTT107_BRCT_5"/>
    <property type="match status" value="1"/>
</dbReference>
<dbReference type="PANTHER" id="PTHR47667">
    <property type="entry name" value="REGULATOR OF TY1 TRANSPOSITION PROTEIN 107"/>
    <property type="match status" value="1"/>
</dbReference>
<feature type="domain" description="BRCT" evidence="2">
    <location>
        <begin position="244"/>
        <end position="327"/>
    </location>
</feature>
<dbReference type="Pfam" id="PF16589">
    <property type="entry name" value="BRCT_2"/>
    <property type="match status" value="1"/>
</dbReference>
<evidence type="ECO:0000256" key="1">
    <source>
        <dbReference type="SAM" id="MobiDB-lite"/>
    </source>
</evidence>
<feature type="domain" description="BRCT" evidence="2">
    <location>
        <begin position="100"/>
        <end position="200"/>
    </location>
</feature>
<dbReference type="PANTHER" id="PTHR47667:SF1">
    <property type="entry name" value="REGULATOR OF TY1 TRANSPOSITION PROTEIN 107"/>
    <property type="match status" value="1"/>
</dbReference>
<dbReference type="GO" id="GO:1990683">
    <property type="term" value="P:DNA double-strand break attachment to nuclear envelope"/>
    <property type="evidence" value="ECO:0007669"/>
    <property type="project" value="TreeGrafter"/>
</dbReference>
<comment type="caution">
    <text evidence="3">The sequence shown here is derived from an EMBL/GenBank/DDBJ whole genome shotgun (WGS) entry which is preliminary data.</text>
</comment>
<name>A0AAD5FZD7_9ASCO</name>
<proteinExistence type="predicted"/>
<accession>A0AAD5FZD7</accession>
<evidence type="ECO:0000313" key="4">
    <source>
        <dbReference type="Proteomes" id="UP001204833"/>
    </source>
</evidence>
<evidence type="ECO:0000313" key="3">
    <source>
        <dbReference type="EMBL" id="KAI5959995.1"/>
    </source>
</evidence>
<dbReference type="SMART" id="SM00292">
    <property type="entry name" value="BRCT"/>
    <property type="match status" value="4"/>
</dbReference>
<organism evidence="3 4">
    <name type="scientific">Candida theae</name>
    <dbReference type="NCBI Taxonomy" id="1198502"/>
    <lineage>
        <taxon>Eukaryota</taxon>
        <taxon>Fungi</taxon>
        <taxon>Dikarya</taxon>
        <taxon>Ascomycota</taxon>
        <taxon>Saccharomycotina</taxon>
        <taxon>Pichiomycetes</taxon>
        <taxon>Debaryomycetaceae</taxon>
        <taxon>Candida/Lodderomyces clade</taxon>
        <taxon>Candida</taxon>
    </lineage>
</organism>
<dbReference type="GO" id="GO:0035361">
    <property type="term" value="C:Cul8-RING ubiquitin ligase complex"/>
    <property type="evidence" value="ECO:0007669"/>
    <property type="project" value="TreeGrafter"/>
</dbReference>